<keyword evidence="1" id="KW-1133">Transmembrane helix</keyword>
<proteinExistence type="predicted"/>
<keyword evidence="1" id="KW-0812">Transmembrane</keyword>
<gene>
    <name evidence="2" type="ordered locus">LVIS_0720</name>
</gene>
<evidence type="ECO:0000313" key="2">
    <source>
        <dbReference type="EMBL" id="ABJ63863.1"/>
    </source>
</evidence>
<dbReference type="HOGENOM" id="CLU_2553925_0_0_9"/>
<dbReference type="KEGG" id="lbr:LVIS_0720"/>
<feature type="transmembrane region" description="Helical" evidence="1">
    <location>
        <begin position="57"/>
        <end position="80"/>
    </location>
</feature>
<keyword evidence="1" id="KW-0472">Membrane</keyword>
<keyword evidence="3" id="KW-1185">Reference proteome</keyword>
<reference evidence="2 3" key="1">
    <citation type="journal article" date="2006" name="Proc. Natl. Acad. Sci. U.S.A.">
        <title>Comparative genomics of the lactic acid bacteria.</title>
        <authorList>
            <person name="Makarova K."/>
            <person name="Slesarev A."/>
            <person name="Wolf Y."/>
            <person name="Sorokin A."/>
            <person name="Mirkin B."/>
            <person name="Koonin E."/>
            <person name="Pavlov A."/>
            <person name="Pavlova N."/>
            <person name="Karamychev V."/>
            <person name="Polouchine N."/>
            <person name="Shakhova V."/>
            <person name="Grigoriev I."/>
            <person name="Lou Y."/>
            <person name="Rohksar D."/>
            <person name="Lucas S."/>
            <person name="Huang K."/>
            <person name="Goodstein D.M."/>
            <person name="Hawkins T."/>
            <person name="Plengvidhya V."/>
            <person name="Welker D."/>
            <person name="Hughes J."/>
            <person name="Goh Y."/>
            <person name="Benson A."/>
            <person name="Baldwin K."/>
            <person name="Lee J.H."/>
            <person name="Diaz-Muniz I."/>
            <person name="Dosti B."/>
            <person name="Smeianov V."/>
            <person name="Wechter W."/>
            <person name="Barabote R."/>
            <person name="Lorca G."/>
            <person name="Altermann E."/>
            <person name="Barrangou R."/>
            <person name="Ganesan B."/>
            <person name="Xie Y."/>
            <person name="Rawsthorne H."/>
            <person name="Tamir D."/>
            <person name="Parker C."/>
            <person name="Breidt F."/>
            <person name="Broadbent J."/>
            <person name="Hutkins R."/>
            <person name="O'Sullivan D."/>
            <person name="Steele J."/>
            <person name="Unlu G."/>
            <person name="Saier M."/>
            <person name="Klaenhammer T."/>
            <person name="Richardson P."/>
            <person name="Kozyavkin S."/>
            <person name="Weimer B."/>
            <person name="Mills D."/>
        </authorList>
    </citation>
    <scope>NUCLEOTIDE SEQUENCE [LARGE SCALE GENOMIC DNA]</scope>
    <source>
        <strain evidence="3">ATCC 367 / BCRC 12310 / CIP 105137 / JCM 1170 / LMG 11437 / NCIMB 947 / NCTC 947</strain>
    </source>
</reference>
<accession>Q03SF9</accession>
<sequence>MKRASDGNLSTSKVNEMNDKLGCFGWAVIIIILALILDNRANIKEVQVRVLDAPEPLLYWSLILLKALFHSVPLLGFVFVGS</sequence>
<evidence type="ECO:0000256" key="1">
    <source>
        <dbReference type="SAM" id="Phobius"/>
    </source>
</evidence>
<protein>
    <submittedName>
        <fullName evidence="2">Uncharacterized protein</fullName>
    </submittedName>
</protein>
<name>Q03SF9_LEVBA</name>
<dbReference type="AlphaFoldDB" id="Q03SF9"/>
<dbReference type="Proteomes" id="UP000001652">
    <property type="component" value="Chromosome"/>
</dbReference>
<evidence type="ECO:0000313" key="3">
    <source>
        <dbReference type="Proteomes" id="UP000001652"/>
    </source>
</evidence>
<organism evidence="2 3">
    <name type="scientific">Levilactobacillus brevis (strain ATCC 367 / BCRC 12310 / CIP 105137 / JCM 1170 / LMG 11437 / NCIMB 947 / NCTC 947)</name>
    <name type="common">Lactobacillus brevis</name>
    <dbReference type="NCBI Taxonomy" id="387344"/>
    <lineage>
        <taxon>Bacteria</taxon>
        <taxon>Bacillati</taxon>
        <taxon>Bacillota</taxon>
        <taxon>Bacilli</taxon>
        <taxon>Lactobacillales</taxon>
        <taxon>Lactobacillaceae</taxon>
        <taxon>Levilactobacillus</taxon>
    </lineage>
</organism>
<dbReference type="EMBL" id="CP000416">
    <property type="protein sequence ID" value="ABJ63863.1"/>
    <property type="molecule type" value="Genomic_DNA"/>
</dbReference>
<feature type="transmembrane region" description="Helical" evidence="1">
    <location>
        <begin position="21"/>
        <end position="37"/>
    </location>
</feature>